<protein>
    <submittedName>
        <fullName evidence="2">Uncharacterized protein</fullName>
    </submittedName>
</protein>
<gene>
    <name evidence="2" type="ORF">NAES01612_LOCUS3452</name>
</gene>
<dbReference type="EMBL" id="HBKR01005161">
    <property type="protein sequence ID" value="CAE2280565.1"/>
    <property type="molecule type" value="Transcribed_RNA"/>
</dbReference>
<dbReference type="AlphaFoldDB" id="A0A7S4K175"/>
<name>A0A7S4K175_9EUKA</name>
<sequence length="169" mass="19502">MAIWSTDRWRELSSLSAGFIFATIWFDMMFDVKLIDCCLSECSLEEISSKQTVISAYYSQVTWYAPPPMRILLGFVMVMGIISSYYSWKRHPFLWFLQPLLLAIVSVMAAISTFPACYWLGHNPPEPEKFLGSSCRVFTEHGFQLGLVFLHILLHLFCVKQSNLAKKRN</sequence>
<feature type="transmembrane region" description="Helical" evidence="1">
    <location>
        <begin position="141"/>
        <end position="159"/>
    </location>
</feature>
<keyword evidence="1" id="KW-0472">Membrane</keyword>
<organism evidence="2">
    <name type="scientific">Paramoeba aestuarina</name>
    <dbReference type="NCBI Taxonomy" id="180227"/>
    <lineage>
        <taxon>Eukaryota</taxon>
        <taxon>Amoebozoa</taxon>
        <taxon>Discosea</taxon>
        <taxon>Flabellinia</taxon>
        <taxon>Dactylopodida</taxon>
        <taxon>Paramoebidae</taxon>
        <taxon>Paramoeba</taxon>
    </lineage>
</organism>
<evidence type="ECO:0000313" key="2">
    <source>
        <dbReference type="EMBL" id="CAE2280565.1"/>
    </source>
</evidence>
<accession>A0A7S4K175</accession>
<reference evidence="2" key="1">
    <citation type="submission" date="2021-01" db="EMBL/GenBank/DDBJ databases">
        <authorList>
            <person name="Corre E."/>
            <person name="Pelletier E."/>
            <person name="Niang G."/>
            <person name="Scheremetjew M."/>
            <person name="Finn R."/>
            <person name="Kale V."/>
            <person name="Holt S."/>
            <person name="Cochrane G."/>
            <person name="Meng A."/>
            <person name="Brown T."/>
            <person name="Cohen L."/>
        </authorList>
    </citation>
    <scope>NUCLEOTIDE SEQUENCE</scope>
    <source>
        <strain evidence="2">SoJaBio B1-5/56/2</strain>
    </source>
</reference>
<feature type="transmembrane region" description="Helical" evidence="1">
    <location>
        <begin position="12"/>
        <end position="30"/>
    </location>
</feature>
<proteinExistence type="predicted"/>
<evidence type="ECO:0000256" key="1">
    <source>
        <dbReference type="SAM" id="Phobius"/>
    </source>
</evidence>
<keyword evidence="1" id="KW-1133">Transmembrane helix</keyword>
<feature type="transmembrane region" description="Helical" evidence="1">
    <location>
        <begin position="69"/>
        <end position="88"/>
    </location>
</feature>
<feature type="transmembrane region" description="Helical" evidence="1">
    <location>
        <begin position="100"/>
        <end position="121"/>
    </location>
</feature>
<keyword evidence="1" id="KW-0812">Transmembrane</keyword>